<sequence length="367" mass="40033">MRRLRSIVLLLCLALLGGCKAVVLDPSGDVALQQRNDLLASVGLMLLVIVPVMVLTVLFAWHYRQSNTSARYEPDWDHSTQLELVIWGFPLLIIIALGALTWMGTHLLDPYRPLDRIAEGEPVPAKAKPVEVEVVALDWKWLFIYPQYGIATLNQVAAPVNQQVEFRITSSSVMNAFYIPAMAGMIYAMPGMETELHAVINKTGTFEGFSANYSGDGFAGMHFHLTSLSAGDFDKWVAKVKADGGALDRNTYLDLERPSQNLPPKTYGTVDASLFKLAVNQCVDPGKMCHDEMMAIDARGGLGLAGINNVMPLVYDKYARRGIGPMHAYVAALCQRGSTTETAASAADLARQIKAPVQLPSLQPAAE</sequence>
<keyword evidence="11 14" id="KW-0472">Membrane</keyword>
<dbReference type="PIRSF" id="PIRSF000292">
    <property type="entry name" value="Ubi_od_II"/>
    <property type="match status" value="1"/>
</dbReference>
<dbReference type="Pfam" id="PF00116">
    <property type="entry name" value="COX2"/>
    <property type="match status" value="1"/>
</dbReference>
<evidence type="ECO:0000256" key="8">
    <source>
        <dbReference type="ARBA" id="ARBA00022982"/>
    </source>
</evidence>
<dbReference type="InterPro" id="IPR011759">
    <property type="entry name" value="Cyt_c_oxidase_su2_TM_dom"/>
</dbReference>
<dbReference type="GO" id="GO:0004129">
    <property type="term" value="F:cytochrome-c oxidase activity"/>
    <property type="evidence" value="ECO:0007669"/>
    <property type="project" value="UniProtKB-UniRule"/>
</dbReference>
<feature type="domain" description="Cytochrome oxidase subunit II copper A binding" evidence="16">
    <location>
        <begin position="127"/>
        <end position="239"/>
    </location>
</feature>
<evidence type="ECO:0000256" key="15">
    <source>
        <dbReference type="SAM" id="Phobius"/>
    </source>
</evidence>
<keyword evidence="4 14" id="KW-1003">Cell membrane</keyword>
<keyword evidence="8 14" id="KW-0249">Electron transport</keyword>
<accession>A0A3D9Z3D3</accession>
<keyword evidence="13" id="KW-0449">Lipoprotein</keyword>
<keyword evidence="3 14" id="KW-0813">Transport</keyword>
<proteinExistence type="inferred from homology"/>
<evidence type="ECO:0000256" key="2">
    <source>
        <dbReference type="ARBA" id="ARBA00007866"/>
    </source>
</evidence>
<evidence type="ECO:0000256" key="4">
    <source>
        <dbReference type="ARBA" id="ARBA00022475"/>
    </source>
</evidence>
<evidence type="ECO:0000256" key="5">
    <source>
        <dbReference type="ARBA" id="ARBA00022660"/>
    </source>
</evidence>
<evidence type="ECO:0000256" key="9">
    <source>
        <dbReference type="ARBA" id="ARBA00022989"/>
    </source>
</evidence>
<keyword evidence="5 14" id="KW-0679">Respiratory chain</keyword>
<dbReference type="PROSITE" id="PS50999">
    <property type="entry name" value="COX2_TM"/>
    <property type="match status" value="1"/>
</dbReference>
<dbReference type="GO" id="GO:0005507">
    <property type="term" value="F:copper ion binding"/>
    <property type="evidence" value="ECO:0007669"/>
    <property type="project" value="InterPro"/>
</dbReference>
<protein>
    <recommendedName>
        <fullName evidence="14">Ubiquinol oxidase subunit 2</fullName>
    </recommendedName>
</protein>
<keyword evidence="12" id="KW-0564">Palmitate</keyword>
<comment type="subcellular location">
    <subcellularLocation>
        <location evidence="1">Cell membrane</location>
        <topology evidence="1">Multi-pass membrane protein</topology>
    </subcellularLocation>
</comment>
<evidence type="ECO:0000256" key="3">
    <source>
        <dbReference type="ARBA" id="ARBA00022448"/>
    </source>
</evidence>
<dbReference type="InterPro" id="IPR036257">
    <property type="entry name" value="Cyt_c_oxidase_su2_TM_sf"/>
</dbReference>
<gene>
    <name evidence="18" type="ORF">DES32_1459</name>
</gene>
<dbReference type="GO" id="GO:0005886">
    <property type="term" value="C:plasma membrane"/>
    <property type="evidence" value="ECO:0007669"/>
    <property type="project" value="UniProtKB-SubCell"/>
</dbReference>
<dbReference type="InterPro" id="IPR010514">
    <property type="entry name" value="COX_ARM"/>
</dbReference>
<dbReference type="PANTHER" id="PTHR22888:SF18">
    <property type="entry name" value="CYTOCHROME BO(3) UBIQUINOL OXIDASE SUBUNIT 2"/>
    <property type="match status" value="1"/>
</dbReference>
<dbReference type="GO" id="GO:0009486">
    <property type="term" value="F:cytochrome bo3 ubiquinol oxidase activity"/>
    <property type="evidence" value="ECO:0007669"/>
    <property type="project" value="InterPro"/>
</dbReference>
<keyword evidence="7" id="KW-0732">Signal</keyword>
<dbReference type="AlphaFoldDB" id="A0A3D9Z3D3"/>
<dbReference type="CDD" id="cd04212">
    <property type="entry name" value="CuRO_UO_II"/>
    <property type="match status" value="1"/>
</dbReference>
<dbReference type="InterPro" id="IPR002429">
    <property type="entry name" value="CcO_II-like_C"/>
</dbReference>
<evidence type="ECO:0000256" key="7">
    <source>
        <dbReference type="ARBA" id="ARBA00022729"/>
    </source>
</evidence>
<dbReference type="GO" id="GO:0042773">
    <property type="term" value="P:ATP synthesis coupled electron transport"/>
    <property type="evidence" value="ECO:0007669"/>
    <property type="project" value="TreeGrafter"/>
</dbReference>
<feature type="transmembrane region" description="Helical" evidence="15">
    <location>
        <begin position="84"/>
        <end position="104"/>
    </location>
</feature>
<evidence type="ECO:0000313" key="18">
    <source>
        <dbReference type="EMBL" id="REF87829.1"/>
    </source>
</evidence>
<keyword evidence="10 14" id="KW-0560">Oxidoreductase</keyword>
<reference evidence="18 19" key="1">
    <citation type="submission" date="2018-08" db="EMBL/GenBank/DDBJ databases">
        <title>Genomic Encyclopedia of Type Strains, Phase IV (KMG-IV): sequencing the most valuable type-strain genomes for metagenomic binning, comparative biology and taxonomic classification.</title>
        <authorList>
            <person name="Goeker M."/>
        </authorList>
    </citation>
    <scope>NUCLEOTIDE SEQUENCE [LARGE SCALE GENOMIC DNA]</scope>
    <source>
        <strain evidence="18 19">BW863</strain>
    </source>
</reference>
<keyword evidence="9 15" id="KW-1133">Transmembrane helix</keyword>
<dbReference type="Gene3D" id="2.60.40.420">
    <property type="entry name" value="Cupredoxins - blue copper proteins"/>
    <property type="match status" value="1"/>
</dbReference>
<evidence type="ECO:0000256" key="13">
    <source>
        <dbReference type="ARBA" id="ARBA00023288"/>
    </source>
</evidence>
<comment type="similarity">
    <text evidence="2 14">Belongs to the cytochrome c oxidase subunit 2 family.</text>
</comment>
<dbReference type="InterPro" id="IPR045187">
    <property type="entry name" value="CcO_II"/>
</dbReference>
<evidence type="ECO:0000256" key="11">
    <source>
        <dbReference type="ARBA" id="ARBA00023136"/>
    </source>
</evidence>
<evidence type="ECO:0000259" key="16">
    <source>
        <dbReference type="PROSITE" id="PS50857"/>
    </source>
</evidence>
<dbReference type="EMBL" id="QUMO01000002">
    <property type="protein sequence ID" value="REF87829.1"/>
    <property type="molecule type" value="Genomic_DNA"/>
</dbReference>
<dbReference type="RefSeq" id="WP_115835982.1">
    <property type="nucleotide sequence ID" value="NZ_CP025086.1"/>
</dbReference>
<dbReference type="InterPro" id="IPR034227">
    <property type="entry name" value="CuRO_UO_II"/>
</dbReference>
<dbReference type="GO" id="GO:0016682">
    <property type="term" value="F:oxidoreductase activity, acting on diphenols and related substances as donors, oxygen as acceptor"/>
    <property type="evidence" value="ECO:0007669"/>
    <property type="project" value="InterPro"/>
</dbReference>
<organism evidence="18 19">
    <name type="scientific">Methylovirgula ligni</name>
    <dbReference type="NCBI Taxonomy" id="569860"/>
    <lineage>
        <taxon>Bacteria</taxon>
        <taxon>Pseudomonadati</taxon>
        <taxon>Pseudomonadota</taxon>
        <taxon>Alphaproteobacteria</taxon>
        <taxon>Hyphomicrobiales</taxon>
        <taxon>Beijerinckiaceae</taxon>
        <taxon>Methylovirgula</taxon>
    </lineage>
</organism>
<feature type="domain" description="Cytochrome oxidase subunit II transmembrane region profile" evidence="17">
    <location>
        <begin position="15"/>
        <end position="112"/>
    </location>
</feature>
<keyword evidence="6 15" id="KW-0812">Transmembrane</keyword>
<keyword evidence="19" id="KW-1185">Reference proteome</keyword>
<dbReference type="NCBIfam" id="TIGR01433">
    <property type="entry name" value="CyoA"/>
    <property type="match status" value="1"/>
</dbReference>
<feature type="transmembrane region" description="Helical" evidence="15">
    <location>
        <begin position="37"/>
        <end position="63"/>
    </location>
</feature>
<dbReference type="InterPro" id="IPR006333">
    <property type="entry name" value="Cyt_o_ubiquinol_oxidase_su2"/>
</dbReference>
<evidence type="ECO:0000256" key="12">
    <source>
        <dbReference type="ARBA" id="ARBA00023139"/>
    </source>
</evidence>
<dbReference type="Pfam" id="PF06481">
    <property type="entry name" value="COX_ARM"/>
    <property type="match status" value="1"/>
</dbReference>
<name>A0A3D9Z3D3_9HYPH</name>
<evidence type="ECO:0000256" key="10">
    <source>
        <dbReference type="ARBA" id="ARBA00023002"/>
    </source>
</evidence>
<evidence type="ECO:0000256" key="6">
    <source>
        <dbReference type="ARBA" id="ARBA00022692"/>
    </source>
</evidence>
<dbReference type="SUPFAM" id="SSF81464">
    <property type="entry name" value="Cytochrome c oxidase subunit II-like, transmembrane region"/>
    <property type="match status" value="1"/>
</dbReference>
<dbReference type="PROSITE" id="PS50857">
    <property type="entry name" value="COX2_CUA"/>
    <property type="match status" value="1"/>
</dbReference>
<evidence type="ECO:0000259" key="17">
    <source>
        <dbReference type="PROSITE" id="PS50999"/>
    </source>
</evidence>
<dbReference type="SUPFAM" id="SSF49503">
    <property type="entry name" value="Cupredoxins"/>
    <property type="match status" value="1"/>
</dbReference>
<evidence type="ECO:0000256" key="1">
    <source>
        <dbReference type="ARBA" id="ARBA00004651"/>
    </source>
</evidence>
<evidence type="ECO:0000256" key="14">
    <source>
        <dbReference type="PIRNR" id="PIRNR000292"/>
    </source>
</evidence>
<dbReference type="OrthoDB" id="9783445at2"/>
<dbReference type="Proteomes" id="UP000256900">
    <property type="component" value="Unassembled WGS sequence"/>
</dbReference>
<dbReference type="InterPro" id="IPR008972">
    <property type="entry name" value="Cupredoxin"/>
</dbReference>
<dbReference type="PROSITE" id="PS51257">
    <property type="entry name" value="PROKAR_LIPOPROTEIN"/>
    <property type="match status" value="1"/>
</dbReference>
<dbReference type="PANTHER" id="PTHR22888">
    <property type="entry name" value="CYTOCHROME C OXIDASE, SUBUNIT II"/>
    <property type="match status" value="1"/>
</dbReference>
<evidence type="ECO:0000313" key="19">
    <source>
        <dbReference type="Proteomes" id="UP000256900"/>
    </source>
</evidence>
<comment type="caution">
    <text evidence="18">The sequence shown here is derived from an EMBL/GenBank/DDBJ whole genome shotgun (WGS) entry which is preliminary data.</text>
</comment>
<dbReference type="Gene3D" id="1.10.287.90">
    <property type="match status" value="1"/>
</dbReference>